<dbReference type="GO" id="GO:0016020">
    <property type="term" value="C:membrane"/>
    <property type="evidence" value="ECO:0007669"/>
    <property type="project" value="InterPro"/>
</dbReference>
<feature type="compositionally biased region" description="Polar residues" evidence="18">
    <location>
        <begin position="1"/>
        <end position="14"/>
    </location>
</feature>
<evidence type="ECO:0000256" key="4">
    <source>
        <dbReference type="ARBA" id="ARBA00012438"/>
    </source>
</evidence>
<keyword evidence="7" id="KW-0963">Cytoplasm</keyword>
<gene>
    <name evidence="21" type="ORF">SAMN04488498_101608</name>
</gene>
<evidence type="ECO:0000256" key="3">
    <source>
        <dbReference type="ARBA" id="ARBA00004496"/>
    </source>
</evidence>
<organism evidence="21 22">
    <name type="scientific">Neomesorhizobium albiziae</name>
    <dbReference type="NCBI Taxonomy" id="335020"/>
    <lineage>
        <taxon>Bacteria</taxon>
        <taxon>Pseudomonadati</taxon>
        <taxon>Pseudomonadota</taxon>
        <taxon>Alphaproteobacteria</taxon>
        <taxon>Hyphomicrobiales</taxon>
        <taxon>Phyllobacteriaceae</taxon>
        <taxon>Neomesorhizobium</taxon>
    </lineage>
</organism>
<dbReference type="PANTHER" id="PTHR24421">
    <property type="entry name" value="NITRATE/NITRITE SENSOR PROTEIN NARX-RELATED"/>
    <property type="match status" value="1"/>
</dbReference>
<keyword evidence="11 21" id="KW-0418">Kinase</keyword>
<dbReference type="GO" id="GO:0046983">
    <property type="term" value="F:protein dimerization activity"/>
    <property type="evidence" value="ECO:0007669"/>
    <property type="project" value="InterPro"/>
</dbReference>
<evidence type="ECO:0000256" key="8">
    <source>
        <dbReference type="ARBA" id="ARBA00022553"/>
    </source>
</evidence>
<dbReference type="EMBL" id="FOSL01000001">
    <property type="protein sequence ID" value="SFJ96844.1"/>
    <property type="molecule type" value="Genomic_DNA"/>
</dbReference>
<dbReference type="CDD" id="cd12915">
    <property type="entry name" value="PDC2_DGC_like"/>
    <property type="match status" value="1"/>
</dbReference>
<feature type="region of interest" description="Disordered" evidence="18">
    <location>
        <begin position="1"/>
        <end position="23"/>
    </location>
</feature>
<protein>
    <recommendedName>
        <fullName evidence="5">Oxygen sensor histidine kinase NreB</fullName>
        <ecNumber evidence="4">2.7.13.3</ecNumber>
    </recommendedName>
    <alternativeName>
        <fullName evidence="17">Nitrogen regulation protein B</fullName>
    </alternativeName>
</protein>
<keyword evidence="14" id="KW-0902">Two-component regulatory system</keyword>
<dbReference type="InterPro" id="IPR050482">
    <property type="entry name" value="Sensor_HK_TwoCompSys"/>
</dbReference>
<comment type="cofactor">
    <cofactor evidence="2">
        <name>[4Fe-4S] cluster</name>
        <dbReference type="ChEBI" id="CHEBI:49883"/>
    </cofactor>
</comment>
<dbReference type="InterPro" id="IPR003594">
    <property type="entry name" value="HATPase_dom"/>
</dbReference>
<dbReference type="Gene3D" id="1.20.5.1930">
    <property type="match status" value="1"/>
</dbReference>
<evidence type="ECO:0000256" key="1">
    <source>
        <dbReference type="ARBA" id="ARBA00000085"/>
    </source>
</evidence>
<keyword evidence="12" id="KW-0067">ATP-binding</keyword>
<evidence type="ECO:0000256" key="9">
    <source>
        <dbReference type="ARBA" id="ARBA00022679"/>
    </source>
</evidence>
<evidence type="ECO:0000256" key="18">
    <source>
        <dbReference type="SAM" id="MobiDB-lite"/>
    </source>
</evidence>
<evidence type="ECO:0000313" key="22">
    <source>
        <dbReference type="Proteomes" id="UP000323300"/>
    </source>
</evidence>
<keyword evidence="6" id="KW-0004">4Fe-4S</keyword>
<dbReference type="InterPro" id="IPR036890">
    <property type="entry name" value="HATPase_C_sf"/>
</dbReference>
<dbReference type="OrthoDB" id="9778496at2"/>
<comment type="subcellular location">
    <subcellularLocation>
        <location evidence="3">Cytoplasm</location>
    </subcellularLocation>
</comment>
<evidence type="ECO:0000256" key="12">
    <source>
        <dbReference type="ARBA" id="ARBA00022840"/>
    </source>
</evidence>
<evidence type="ECO:0000256" key="13">
    <source>
        <dbReference type="ARBA" id="ARBA00023004"/>
    </source>
</evidence>
<dbReference type="AlphaFoldDB" id="A0A1I3VN61"/>
<dbReference type="EC" id="2.7.13.3" evidence="4"/>
<dbReference type="SMART" id="SM00387">
    <property type="entry name" value="HATPase_c"/>
    <property type="match status" value="1"/>
</dbReference>
<dbReference type="Gene3D" id="3.30.450.20">
    <property type="entry name" value="PAS domain"/>
    <property type="match status" value="2"/>
</dbReference>
<keyword evidence="8" id="KW-0597">Phosphoprotein</keyword>
<evidence type="ECO:0000256" key="16">
    <source>
        <dbReference type="ARBA" id="ARBA00024827"/>
    </source>
</evidence>
<dbReference type="CDD" id="cd16917">
    <property type="entry name" value="HATPase_UhpB-NarQ-NarX-like"/>
    <property type="match status" value="1"/>
</dbReference>
<feature type="transmembrane region" description="Helical" evidence="19">
    <location>
        <begin position="38"/>
        <end position="58"/>
    </location>
</feature>
<proteinExistence type="predicted"/>
<evidence type="ECO:0000256" key="17">
    <source>
        <dbReference type="ARBA" id="ARBA00030800"/>
    </source>
</evidence>
<dbReference type="GO" id="GO:0005524">
    <property type="term" value="F:ATP binding"/>
    <property type="evidence" value="ECO:0007669"/>
    <property type="project" value="UniProtKB-KW"/>
</dbReference>
<keyword evidence="13" id="KW-0408">Iron</keyword>
<evidence type="ECO:0000256" key="6">
    <source>
        <dbReference type="ARBA" id="ARBA00022485"/>
    </source>
</evidence>
<keyword evidence="19" id="KW-0472">Membrane</keyword>
<dbReference type="Pfam" id="PF07730">
    <property type="entry name" value="HisKA_3"/>
    <property type="match status" value="1"/>
</dbReference>
<dbReference type="SUPFAM" id="SSF55874">
    <property type="entry name" value="ATPase domain of HSP90 chaperone/DNA topoisomerase II/histidine kinase"/>
    <property type="match status" value="1"/>
</dbReference>
<evidence type="ECO:0000259" key="20">
    <source>
        <dbReference type="SMART" id="SM00387"/>
    </source>
</evidence>
<keyword evidence="19" id="KW-0812">Transmembrane</keyword>
<evidence type="ECO:0000256" key="11">
    <source>
        <dbReference type="ARBA" id="ARBA00022777"/>
    </source>
</evidence>
<comment type="function">
    <text evidence="16">Member of the two-component regulatory system NreB/NreC involved in the control of dissimilatory nitrate/nitrite reduction in response to oxygen. NreB functions as a direct oxygen sensor histidine kinase which is autophosphorylated, in the absence of oxygen, probably at the conserved histidine residue, and transfers its phosphate group probably to a conserved aspartate residue of NreC. NreB/NreC activates the expression of the nitrate (narGHJI) and nitrite (nir) reductase operons, as well as the putative nitrate transporter gene narT.</text>
</comment>
<evidence type="ECO:0000313" key="21">
    <source>
        <dbReference type="EMBL" id="SFJ96844.1"/>
    </source>
</evidence>
<dbReference type="PRINTS" id="PR00344">
    <property type="entry name" value="BCTRLSENSOR"/>
</dbReference>
<keyword evidence="15" id="KW-0411">Iron-sulfur</keyword>
<dbReference type="InterPro" id="IPR011712">
    <property type="entry name" value="Sig_transdc_His_kin_sub3_dim/P"/>
</dbReference>
<comment type="catalytic activity">
    <reaction evidence="1">
        <text>ATP + protein L-histidine = ADP + protein N-phospho-L-histidine.</text>
        <dbReference type="EC" id="2.7.13.3"/>
    </reaction>
</comment>
<keyword evidence="22" id="KW-1185">Reference proteome</keyword>
<dbReference type="Pfam" id="PF02518">
    <property type="entry name" value="HATPase_c"/>
    <property type="match status" value="1"/>
</dbReference>
<evidence type="ECO:0000256" key="5">
    <source>
        <dbReference type="ARBA" id="ARBA00017322"/>
    </source>
</evidence>
<evidence type="ECO:0000256" key="7">
    <source>
        <dbReference type="ARBA" id="ARBA00022490"/>
    </source>
</evidence>
<dbReference type="GO" id="GO:0051539">
    <property type="term" value="F:4 iron, 4 sulfur cluster binding"/>
    <property type="evidence" value="ECO:0007669"/>
    <property type="project" value="UniProtKB-KW"/>
</dbReference>
<keyword evidence="15" id="KW-0479">Metal-binding</keyword>
<dbReference type="Proteomes" id="UP000323300">
    <property type="component" value="Unassembled WGS sequence"/>
</dbReference>
<evidence type="ECO:0000256" key="14">
    <source>
        <dbReference type="ARBA" id="ARBA00023012"/>
    </source>
</evidence>
<dbReference type="CDD" id="cd12914">
    <property type="entry name" value="PDC1_DGC_like"/>
    <property type="match status" value="1"/>
</dbReference>
<evidence type="ECO:0000256" key="19">
    <source>
        <dbReference type="SAM" id="Phobius"/>
    </source>
</evidence>
<dbReference type="PANTHER" id="PTHR24421:SF10">
    <property type="entry name" value="NITRATE_NITRITE SENSOR PROTEIN NARQ"/>
    <property type="match status" value="1"/>
</dbReference>
<dbReference type="InterPro" id="IPR004358">
    <property type="entry name" value="Sig_transdc_His_kin-like_C"/>
</dbReference>
<accession>A0A1I3VN61</accession>
<keyword evidence="19" id="KW-1133">Transmembrane helix</keyword>
<name>A0A1I3VN61_9HYPH</name>
<keyword evidence="9" id="KW-0808">Transferase</keyword>
<dbReference type="GO" id="GO:0005737">
    <property type="term" value="C:cytoplasm"/>
    <property type="evidence" value="ECO:0007669"/>
    <property type="project" value="UniProtKB-SubCell"/>
</dbReference>
<feature type="domain" description="Histidine kinase/HSP90-like ATPase" evidence="20">
    <location>
        <begin position="467"/>
        <end position="559"/>
    </location>
</feature>
<keyword evidence="10" id="KW-0547">Nucleotide-binding</keyword>
<dbReference type="GO" id="GO:0000155">
    <property type="term" value="F:phosphorelay sensor kinase activity"/>
    <property type="evidence" value="ECO:0007669"/>
    <property type="project" value="InterPro"/>
</dbReference>
<evidence type="ECO:0000256" key="15">
    <source>
        <dbReference type="ARBA" id="ARBA00023014"/>
    </source>
</evidence>
<sequence length="559" mass="60097">MTAVQSSLTRTSDTALAGGKPRSSYSIPSLRRLYLSRYGLLLLAGALLVVAVFLLAAWQSRTRMLDAAAVEVAQRTALLEAHMSKVFESNELVLGDIVRRVEGMSWGEIRDSPDISTMLSEREADMRDIVDVELLSPDGNVVSHSNRFPSSTVDESDLDYFRFHRDSADDVTYLGEPVISHLSKVRSMTMSRKLRGPDGSFNGVVLLTIPVTYFSELLDSAMSKSDVAVLSRNDGTVIVAAPAPVADPDAPPQAHALFRAGAFPASPGSYRLLDSSGVARTVALRNFASYPLAVAIGVDESKVLEPWRSSNVLYVSILGLAVTAFLVSASIARSRAVSLTESNVALRETTSRLLLSQDSERRKIARDLHDSTAQNLLGANVEIEIALRRNPALNAEARAALERCAALISRSEQELRTLSYLLHPPMLDESGLPNALELLVSGFEKRCGIEVELRVAPQLAIVRPSRHVELAVFRVVQEALSNIHRHSDATTARIRLVNPRGGSHSVLFLTVSDNGGGMIDAAAVGVGLASMRGRLQALGGTLEITSGAKGTTVTATVPG</sequence>
<evidence type="ECO:0000256" key="10">
    <source>
        <dbReference type="ARBA" id="ARBA00022741"/>
    </source>
</evidence>
<dbReference type="Gene3D" id="3.30.565.10">
    <property type="entry name" value="Histidine kinase-like ATPase, C-terminal domain"/>
    <property type="match status" value="1"/>
</dbReference>
<evidence type="ECO:0000256" key="2">
    <source>
        <dbReference type="ARBA" id="ARBA00001966"/>
    </source>
</evidence>
<reference evidence="21 22" key="1">
    <citation type="submission" date="2016-10" db="EMBL/GenBank/DDBJ databases">
        <authorList>
            <person name="Varghese N."/>
            <person name="Submissions S."/>
        </authorList>
    </citation>
    <scope>NUCLEOTIDE SEQUENCE [LARGE SCALE GENOMIC DNA]</scope>
    <source>
        <strain evidence="21 22">DSM 21822</strain>
    </source>
</reference>